<evidence type="ECO:0000313" key="2">
    <source>
        <dbReference type="WBParaSite" id="maker-uti_cns_0001358-snap-gene-0.18-mRNA-1"/>
    </source>
</evidence>
<proteinExistence type="predicted"/>
<accession>A0A1I8GAJ4</accession>
<reference evidence="2" key="1">
    <citation type="submission" date="2016-11" db="UniProtKB">
        <authorList>
            <consortium name="WormBaseParasite"/>
        </authorList>
    </citation>
    <scope>IDENTIFICATION</scope>
</reference>
<dbReference type="AlphaFoldDB" id="A0A1I8GAJ4"/>
<keyword evidence="1" id="KW-1185">Reference proteome</keyword>
<sequence length="561" mass="60875">AYNTQFFTGQPDQVVIAVENDFDSAVAHVTACLTNFVSRENPVLRKRTAPKPRLVLQQPAAAIPVVSREAPVQLKTASKLNLITKKKQTKKVKKSKGAVFDEAQMDLEMLQSEYQEGDQLQEPAVLQKTEAGLCAAAAKWSRAGLPLLNRGGAFLSRQPLKQTPLCGFSVQSASRSSFSAGIGKISAKFFDNPQLAQLQEQLEHTLTCSYARPDGGRTKTQSIPIAAAGEFQFAVEISDPIDSKDACHVSIFVNQDLLQDFQVRTSALFGDVSELTHGFVSWAAADVSEKMGFCQIDKALTNEDIKKHLDQLKMTGDVEVSDEGAHRTRFRILCRKIDHQRGGADRLRSAVQDAMKANAAALEAASLAAAESASVTQGFEAERRAAESLVAAERVQRFLRTRFDQELDIFDAEADGGGGEGGLRDLRQALIETAVAAFSALAPAASAHAATTEVVVRCLASKEAGGRLVSVDQLAGNTEIDRTFLTHDLDWLHQRGIIIYLKRLRIVVTDPPWFFTLLESLPFEPPLVAGPLLPGLSPGAGVWSQLELDKSLQQAGLSVQE</sequence>
<dbReference type="WBParaSite" id="maker-uti_cns_0001358-snap-gene-0.18-mRNA-1">
    <property type="protein sequence ID" value="maker-uti_cns_0001358-snap-gene-0.18-mRNA-1"/>
    <property type="gene ID" value="maker-uti_cns_0001358-snap-gene-0.18"/>
</dbReference>
<dbReference type="Proteomes" id="UP000095280">
    <property type="component" value="Unplaced"/>
</dbReference>
<organism evidence="1 2">
    <name type="scientific">Macrostomum lignano</name>
    <dbReference type="NCBI Taxonomy" id="282301"/>
    <lineage>
        <taxon>Eukaryota</taxon>
        <taxon>Metazoa</taxon>
        <taxon>Spiralia</taxon>
        <taxon>Lophotrochozoa</taxon>
        <taxon>Platyhelminthes</taxon>
        <taxon>Rhabditophora</taxon>
        <taxon>Macrostomorpha</taxon>
        <taxon>Macrostomida</taxon>
        <taxon>Macrostomidae</taxon>
        <taxon>Macrostomum</taxon>
    </lineage>
</organism>
<protein>
    <submittedName>
        <fullName evidence="2">SWIB domain-containing protein</fullName>
    </submittedName>
</protein>
<evidence type="ECO:0000313" key="1">
    <source>
        <dbReference type="Proteomes" id="UP000095280"/>
    </source>
</evidence>
<name>A0A1I8GAJ4_9PLAT</name>